<dbReference type="EMBL" id="JAVRRA010017549">
    <property type="protein sequence ID" value="KAK5199429.1"/>
    <property type="molecule type" value="Genomic_DNA"/>
</dbReference>
<reference evidence="2 3" key="1">
    <citation type="submission" date="2023-08" db="EMBL/GenBank/DDBJ databases">
        <title>Black Yeasts Isolated from many extreme environments.</title>
        <authorList>
            <person name="Coleine C."/>
            <person name="Stajich J.E."/>
            <person name="Selbmann L."/>
        </authorList>
    </citation>
    <scope>NUCLEOTIDE SEQUENCE [LARGE SCALE GENOMIC DNA]</scope>
    <source>
        <strain evidence="2 3">CCFEE 536</strain>
    </source>
</reference>
<evidence type="ECO:0000313" key="2">
    <source>
        <dbReference type="EMBL" id="KAK5199429.1"/>
    </source>
</evidence>
<comment type="caution">
    <text evidence="2">The sequence shown here is derived from an EMBL/GenBank/DDBJ whole genome shotgun (WGS) entry which is preliminary data.</text>
</comment>
<protein>
    <submittedName>
        <fullName evidence="2">Uncharacterized protein</fullName>
    </submittedName>
</protein>
<feature type="region of interest" description="Disordered" evidence="1">
    <location>
        <begin position="1"/>
        <end position="21"/>
    </location>
</feature>
<gene>
    <name evidence="2" type="ORF">LTR16_006237</name>
</gene>
<sequence>MTAIPPLAPTTPSAADLNRGDGSGLVAGVVRPCVEDIEATLARSVVALAGVERAAVEELRQFSEGGVIVEGVTGEGLAEDLGEGVRRAGELVAMERDVSGAPGRVGEDDWEGVVGEG</sequence>
<accession>A0ABR0LLZ1</accession>
<evidence type="ECO:0000256" key="1">
    <source>
        <dbReference type="SAM" id="MobiDB-lite"/>
    </source>
</evidence>
<keyword evidence="3" id="KW-1185">Reference proteome</keyword>
<dbReference type="Proteomes" id="UP001357485">
    <property type="component" value="Unassembled WGS sequence"/>
</dbReference>
<proteinExistence type="predicted"/>
<evidence type="ECO:0000313" key="3">
    <source>
        <dbReference type="Proteomes" id="UP001357485"/>
    </source>
</evidence>
<name>A0ABR0LLZ1_9PEZI</name>
<feature type="non-terminal residue" evidence="2">
    <location>
        <position position="117"/>
    </location>
</feature>
<organism evidence="2 3">
    <name type="scientific">Cryomyces antarcticus</name>
    <dbReference type="NCBI Taxonomy" id="329879"/>
    <lineage>
        <taxon>Eukaryota</taxon>
        <taxon>Fungi</taxon>
        <taxon>Dikarya</taxon>
        <taxon>Ascomycota</taxon>
        <taxon>Pezizomycotina</taxon>
        <taxon>Dothideomycetes</taxon>
        <taxon>Dothideomycetes incertae sedis</taxon>
        <taxon>Cryomyces</taxon>
    </lineage>
</organism>